<keyword evidence="2" id="KW-1185">Reference proteome</keyword>
<organism evidence="2 3">
    <name type="scientific">Caenorhabditis tropicalis</name>
    <dbReference type="NCBI Taxonomy" id="1561998"/>
    <lineage>
        <taxon>Eukaryota</taxon>
        <taxon>Metazoa</taxon>
        <taxon>Ecdysozoa</taxon>
        <taxon>Nematoda</taxon>
        <taxon>Chromadorea</taxon>
        <taxon>Rhabditida</taxon>
        <taxon>Rhabditina</taxon>
        <taxon>Rhabditomorpha</taxon>
        <taxon>Rhabditoidea</taxon>
        <taxon>Rhabditidae</taxon>
        <taxon>Peloderinae</taxon>
        <taxon>Caenorhabditis</taxon>
    </lineage>
</organism>
<proteinExistence type="predicted"/>
<dbReference type="Proteomes" id="UP000095282">
    <property type="component" value="Unplaced"/>
</dbReference>
<evidence type="ECO:0000256" key="1">
    <source>
        <dbReference type="SAM" id="MobiDB-lite"/>
    </source>
</evidence>
<name>A0A1I7TP04_9PELO</name>
<evidence type="ECO:0000313" key="3">
    <source>
        <dbReference type="WBParaSite" id="Csp11.Scaffold629.g10340.t1"/>
    </source>
</evidence>
<feature type="compositionally biased region" description="Basic and acidic residues" evidence="1">
    <location>
        <begin position="66"/>
        <end position="83"/>
    </location>
</feature>
<dbReference type="WBParaSite" id="Csp11.Scaffold629.g10340.t1">
    <property type="protein sequence ID" value="Csp11.Scaffold629.g10340.t1"/>
    <property type="gene ID" value="Csp11.Scaffold629.g10340"/>
</dbReference>
<evidence type="ECO:0000313" key="2">
    <source>
        <dbReference type="Proteomes" id="UP000095282"/>
    </source>
</evidence>
<feature type="region of interest" description="Disordered" evidence="1">
    <location>
        <begin position="1"/>
        <end position="105"/>
    </location>
</feature>
<sequence length="105" mass="12351">MYSDKTRTHRSGSRHDGTAIRASIQKIRRLARNTETSSVGQRNKLRSWTEDHRRSDQKMPVSRNRNQLEIHHSVLTMERRSIRTDGAISEARLPQSNWKEDINTR</sequence>
<feature type="compositionally biased region" description="Basic and acidic residues" evidence="1">
    <location>
        <begin position="47"/>
        <end position="57"/>
    </location>
</feature>
<dbReference type="AlphaFoldDB" id="A0A1I7TP04"/>
<accession>A0A1I7TP04</accession>
<reference evidence="3" key="1">
    <citation type="submission" date="2016-11" db="UniProtKB">
        <authorList>
            <consortium name="WormBaseParasite"/>
        </authorList>
    </citation>
    <scope>IDENTIFICATION</scope>
</reference>
<protein>
    <submittedName>
        <fullName evidence="3">Integrase catalytic domain-containing protein</fullName>
    </submittedName>
</protein>